<sequence>MIIHSLETRALQETWAVRGRSLRTLPSYLAENNNVVKVNIMLAPLDIRGVQEKKIKFFMKHANFEVVEKSIPFMFALVVEFMDILLEEVPYRLPLMKYIQQYIDFILWSSIPNKSAYRINTKEY</sequence>
<accession>A0A9R1V6B0</accession>
<gene>
    <name evidence="1" type="ORF">LSAT_V11C600329570</name>
</gene>
<comment type="caution">
    <text evidence="1">The sequence shown here is derived from an EMBL/GenBank/DDBJ whole genome shotgun (WGS) entry which is preliminary data.</text>
</comment>
<dbReference type="AlphaFoldDB" id="A0A9R1V6B0"/>
<evidence type="ECO:0000313" key="2">
    <source>
        <dbReference type="Proteomes" id="UP000235145"/>
    </source>
</evidence>
<name>A0A9R1V6B0_LACSA</name>
<evidence type="ECO:0000313" key="1">
    <source>
        <dbReference type="EMBL" id="KAJ0199016.1"/>
    </source>
</evidence>
<proteinExistence type="predicted"/>
<keyword evidence="2" id="KW-1185">Reference proteome</keyword>
<organism evidence="1 2">
    <name type="scientific">Lactuca sativa</name>
    <name type="common">Garden lettuce</name>
    <dbReference type="NCBI Taxonomy" id="4236"/>
    <lineage>
        <taxon>Eukaryota</taxon>
        <taxon>Viridiplantae</taxon>
        <taxon>Streptophyta</taxon>
        <taxon>Embryophyta</taxon>
        <taxon>Tracheophyta</taxon>
        <taxon>Spermatophyta</taxon>
        <taxon>Magnoliopsida</taxon>
        <taxon>eudicotyledons</taxon>
        <taxon>Gunneridae</taxon>
        <taxon>Pentapetalae</taxon>
        <taxon>asterids</taxon>
        <taxon>campanulids</taxon>
        <taxon>Asterales</taxon>
        <taxon>Asteraceae</taxon>
        <taxon>Cichorioideae</taxon>
        <taxon>Cichorieae</taxon>
        <taxon>Lactucinae</taxon>
        <taxon>Lactuca</taxon>
    </lineage>
</organism>
<protein>
    <submittedName>
        <fullName evidence="1">Uncharacterized protein</fullName>
    </submittedName>
</protein>
<dbReference type="EMBL" id="NBSK02000006">
    <property type="protein sequence ID" value="KAJ0199016.1"/>
    <property type="molecule type" value="Genomic_DNA"/>
</dbReference>
<reference evidence="1 2" key="1">
    <citation type="journal article" date="2017" name="Nat. Commun.">
        <title>Genome assembly with in vitro proximity ligation data and whole-genome triplication in lettuce.</title>
        <authorList>
            <person name="Reyes-Chin-Wo S."/>
            <person name="Wang Z."/>
            <person name="Yang X."/>
            <person name="Kozik A."/>
            <person name="Arikit S."/>
            <person name="Song C."/>
            <person name="Xia L."/>
            <person name="Froenicke L."/>
            <person name="Lavelle D.O."/>
            <person name="Truco M.J."/>
            <person name="Xia R."/>
            <person name="Zhu S."/>
            <person name="Xu C."/>
            <person name="Xu H."/>
            <person name="Xu X."/>
            <person name="Cox K."/>
            <person name="Korf I."/>
            <person name="Meyers B.C."/>
            <person name="Michelmore R.W."/>
        </authorList>
    </citation>
    <scope>NUCLEOTIDE SEQUENCE [LARGE SCALE GENOMIC DNA]</scope>
    <source>
        <strain evidence="2">cv. Salinas</strain>
        <tissue evidence="1">Seedlings</tissue>
    </source>
</reference>
<dbReference type="Proteomes" id="UP000235145">
    <property type="component" value="Unassembled WGS sequence"/>
</dbReference>